<dbReference type="Proteomes" id="UP000232164">
    <property type="component" value="Unassembled WGS sequence"/>
</dbReference>
<geneLocation type="plasmid" evidence="6 8">
    <name>pWSM1592_1</name>
</geneLocation>
<sequence length="396" mass="43147">MPKWPVYSEEQIEEVAEVLRSGRVNAWTGPYVEAFEQAYAEFLGNRRAIALANGTVALDLALFALALAPGDEVIVTPRSFVASGACVPFSGGVPIFADVDPESQNLTSDSIEAKITPRTKGLIVVHLAGWPCDMPEIMRLARRHGLWVIEDCAQAHGAEIDGKPVGSFGDIAAFSFCQDKIITTGGEGGLISMNDDALWSRAWSRKDHGKSYDTVIRTKDQTGFRWLHESIGTNLRMTSIQAVLGLHQLKRLSSSRDIRSKNAAILAEALSGIDALRVPVPEPRLRHAYYRFYVFVRPDKLSAGHDRDRLIAEINAEGVPCFSGSCSEIYLERCFSDLGLSPKERLSTAQMLGETSLAFLVDPTIDGRTMRANAEIVATAVKRATADAPKLSAADA</sequence>
<dbReference type="STRING" id="1041146.GCA_000427985_01539"/>
<dbReference type="EMBL" id="CP104144">
    <property type="protein sequence ID" value="UWU18395.1"/>
    <property type="molecule type" value="Genomic_DNA"/>
</dbReference>
<dbReference type="RefSeq" id="WP_037142329.1">
    <property type="nucleotide sequence ID" value="NZ_CP104144.1"/>
</dbReference>
<dbReference type="InterPro" id="IPR015424">
    <property type="entry name" value="PyrdxlP-dep_Trfase"/>
</dbReference>
<evidence type="ECO:0000313" key="7">
    <source>
        <dbReference type="Proteomes" id="UP000232164"/>
    </source>
</evidence>
<evidence type="ECO:0000256" key="1">
    <source>
        <dbReference type="ARBA" id="ARBA00037999"/>
    </source>
</evidence>
<dbReference type="InterPro" id="IPR015422">
    <property type="entry name" value="PyrdxlP-dep_Trfase_small"/>
</dbReference>
<dbReference type="InterPro" id="IPR000653">
    <property type="entry name" value="DegT/StrS_aminotransferase"/>
</dbReference>
<evidence type="ECO:0000256" key="3">
    <source>
        <dbReference type="PIRSR" id="PIRSR000390-2"/>
    </source>
</evidence>
<dbReference type="GO" id="GO:0000271">
    <property type="term" value="P:polysaccharide biosynthetic process"/>
    <property type="evidence" value="ECO:0007669"/>
    <property type="project" value="TreeGrafter"/>
</dbReference>
<accession>A0A2N0D7M8</accession>
<dbReference type="InterPro" id="IPR015421">
    <property type="entry name" value="PyrdxlP-dep_Trfase_major"/>
</dbReference>
<keyword evidence="5" id="KW-0032">Aminotransferase</keyword>
<dbReference type="PANTHER" id="PTHR30244:SF34">
    <property type="entry name" value="DTDP-4-AMINO-4,6-DIDEOXYGALACTOSE TRANSAMINASE"/>
    <property type="match status" value="1"/>
</dbReference>
<dbReference type="PANTHER" id="PTHR30244">
    <property type="entry name" value="TRANSAMINASE"/>
    <property type="match status" value="1"/>
</dbReference>
<dbReference type="CDD" id="cd00616">
    <property type="entry name" value="AHBA_syn"/>
    <property type="match status" value="1"/>
</dbReference>
<dbReference type="SUPFAM" id="SSF53383">
    <property type="entry name" value="PLP-dependent transferases"/>
    <property type="match status" value="1"/>
</dbReference>
<keyword evidence="6" id="KW-0614">Plasmid</keyword>
<protein>
    <submittedName>
        <fullName evidence="5">DegT/DnrJ/EryC1/StrS aminotransferase family protein</fullName>
    </submittedName>
</protein>
<dbReference type="Gene3D" id="3.90.1150.10">
    <property type="entry name" value="Aspartate Aminotransferase, domain 1"/>
    <property type="match status" value="1"/>
</dbReference>
<keyword evidence="3 4" id="KW-0663">Pyridoxal phosphate</keyword>
<feature type="active site" description="Proton acceptor" evidence="2">
    <location>
        <position position="180"/>
    </location>
</feature>
<reference evidence="5 7" key="1">
    <citation type="submission" date="2017-11" db="EMBL/GenBank/DDBJ databases">
        <authorList>
            <person name="Han C.G."/>
        </authorList>
    </citation>
    <scope>NUCLEOTIDE SEQUENCE [LARGE SCALE GENOMIC DNA]</scope>
    <source>
        <strain evidence="5 7">HCNT1</strain>
    </source>
</reference>
<proteinExistence type="inferred from homology"/>
<reference evidence="6" key="3">
    <citation type="submission" date="2022-09" db="EMBL/GenBank/DDBJ databases">
        <title>Australian commercial rhizobial inoculants.</title>
        <authorList>
            <person name="Kohlmeier M.G."/>
            <person name="O'Hara G.W."/>
            <person name="Colombi E."/>
            <person name="Ramsay J.P."/>
            <person name="Terpolilli J."/>
        </authorList>
    </citation>
    <scope>NUCLEOTIDE SEQUENCE</scope>
    <source>
        <strain evidence="6">WSM1592</strain>
        <plasmid evidence="6">pWSM1592_1</plasmid>
    </source>
</reference>
<comment type="similarity">
    <text evidence="1 4">Belongs to the DegT/DnrJ/EryC1 family.</text>
</comment>
<evidence type="ECO:0000313" key="5">
    <source>
        <dbReference type="EMBL" id="PKA42098.1"/>
    </source>
</evidence>
<organism evidence="5 7">
    <name type="scientific">Rhizobium sullae</name>
    <name type="common">Rhizobium hedysari</name>
    <dbReference type="NCBI Taxonomy" id="50338"/>
    <lineage>
        <taxon>Bacteria</taxon>
        <taxon>Pseudomonadati</taxon>
        <taxon>Pseudomonadota</taxon>
        <taxon>Alphaproteobacteria</taxon>
        <taxon>Hyphomicrobiales</taxon>
        <taxon>Rhizobiaceae</taxon>
        <taxon>Rhizobium/Agrobacterium group</taxon>
        <taxon>Rhizobium</taxon>
    </lineage>
</organism>
<evidence type="ECO:0000313" key="8">
    <source>
        <dbReference type="Proteomes" id="UP001060123"/>
    </source>
</evidence>
<dbReference type="Pfam" id="PF01041">
    <property type="entry name" value="DegT_DnrJ_EryC1"/>
    <property type="match status" value="1"/>
</dbReference>
<evidence type="ECO:0000313" key="6">
    <source>
        <dbReference type="EMBL" id="UWU18395.1"/>
    </source>
</evidence>
<name>A0A2N0D7M8_RHISU</name>
<keyword evidence="5" id="KW-0808">Transferase</keyword>
<dbReference type="GO" id="GO:0030170">
    <property type="term" value="F:pyridoxal phosphate binding"/>
    <property type="evidence" value="ECO:0007669"/>
    <property type="project" value="TreeGrafter"/>
</dbReference>
<dbReference type="EMBL" id="PIQN01000014">
    <property type="protein sequence ID" value="PKA42098.1"/>
    <property type="molecule type" value="Genomic_DNA"/>
</dbReference>
<dbReference type="GO" id="GO:0008483">
    <property type="term" value="F:transaminase activity"/>
    <property type="evidence" value="ECO:0007669"/>
    <property type="project" value="UniProtKB-KW"/>
</dbReference>
<dbReference type="Gene3D" id="3.40.640.10">
    <property type="entry name" value="Type I PLP-dependent aspartate aminotransferase-like (Major domain)"/>
    <property type="match status" value="1"/>
</dbReference>
<gene>
    <name evidence="5" type="ORF">CWR43_18410</name>
    <name evidence="6" type="ORF">N2599_24480</name>
</gene>
<feature type="modified residue" description="N6-(pyridoxal phosphate)lysine" evidence="3">
    <location>
        <position position="180"/>
    </location>
</feature>
<evidence type="ECO:0000256" key="4">
    <source>
        <dbReference type="RuleBase" id="RU004508"/>
    </source>
</evidence>
<dbReference type="PIRSF" id="PIRSF000390">
    <property type="entry name" value="PLP_StrS"/>
    <property type="match status" value="1"/>
</dbReference>
<dbReference type="AlphaFoldDB" id="A0A2N0D7M8"/>
<dbReference type="Proteomes" id="UP001060123">
    <property type="component" value="Plasmid pWSM1592_1"/>
</dbReference>
<keyword evidence="8" id="KW-1185">Reference proteome</keyword>
<reference evidence="5 7" key="2">
    <citation type="submission" date="2017-12" db="EMBL/GenBank/DDBJ databases">
        <title>Genome sequence of Rhizobium sullae HCNT1 isolated from Sulla coronaria nodules and featuring peculiar denitrification phenotypes.</title>
        <authorList>
            <person name="De Diego-Diaz B."/>
            <person name="Treu L."/>
            <person name="Campanaro S."/>
            <person name="Da Silva Duarte V."/>
            <person name="Basaglia M."/>
            <person name="Favaro L."/>
            <person name="Casella S."/>
            <person name="Squartini A."/>
        </authorList>
    </citation>
    <scope>NUCLEOTIDE SEQUENCE [LARGE SCALE GENOMIC DNA]</scope>
    <source>
        <strain evidence="5 7">HCNT1</strain>
    </source>
</reference>
<evidence type="ECO:0000256" key="2">
    <source>
        <dbReference type="PIRSR" id="PIRSR000390-1"/>
    </source>
</evidence>